<feature type="region of interest" description="Disordered" evidence="1">
    <location>
        <begin position="459"/>
        <end position="478"/>
    </location>
</feature>
<dbReference type="Gene3D" id="2.130.10.10">
    <property type="entry name" value="YVTN repeat-like/Quinoprotein amine dehydrogenase"/>
    <property type="match status" value="1"/>
</dbReference>
<reference evidence="3 4" key="1">
    <citation type="journal article" date="2016" name="Nat. Commun.">
        <title>Ectomycorrhizal ecology is imprinted in the genome of the dominant symbiotic fungus Cenococcum geophilum.</title>
        <authorList>
            <consortium name="DOE Joint Genome Institute"/>
            <person name="Peter M."/>
            <person name="Kohler A."/>
            <person name="Ohm R.A."/>
            <person name="Kuo A."/>
            <person name="Krutzmann J."/>
            <person name="Morin E."/>
            <person name="Arend M."/>
            <person name="Barry K.W."/>
            <person name="Binder M."/>
            <person name="Choi C."/>
            <person name="Clum A."/>
            <person name="Copeland A."/>
            <person name="Grisel N."/>
            <person name="Haridas S."/>
            <person name="Kipfer T."/>
            <person name="LaButti K."/>
            <person name="Lindquist E."/>
            <person name="Lipzen A."/>
            <person name="Maire R."/>
            <person name="Meier B."/>
            <person name="Mihaltcheva S."/>
            <person name="Molinier V."/>
            <person name="Murat C."/>
            <person name="Poggeler S."/>
            <person name="Quandt C.A."/>
            <person name="Sperisen C."/>
            <person name="Tritt A."/>
            <person name="Tisserant E."/>
            <person name="Crous P.W."/>
            <person name="Henrissat B."/>
            <person name="Nehls U."/>
            <person name="Egli S."/>
            <person name="Spatafora J.W."/>
            <person name="Grigoriev I.V."/>
            <person name="Martin F.M."/>
        </authorList>
    </citation>
    <scope>NUCLEOTIDE SEQUENCE [LARGE SCALE GENOMIC DNA]</scope>
    <source>
        <strain evidence="3 4">CBS 207.34</strain>
    </source>
</reference>
<feature type="domain" description="F-box" evidence="2">
    <location>
        <begin position="1"/>
        <end position="48"/>
    </location>
</feature>
<dbReference type="CDD" id="cd09917">
    <property type="entry name" value="F-box_SF"/>
    <property type="match status" value="1"/>
</dbReference>
<dbReference type="SUPFAM" id="SSF50978">
    <property type="entry name" value="WD40 repeat-like"/>
    <property type="match status" value="1"/>
</dbReference>
<dbReference type="Proteomes" id="UP000250140">
    <property type="component" value="Unassembled WGS sequence"/>
</dbReference>
<dbReference type="PROSITE" id="PS50181">
    <property type="entry name" value="FBOX"/>
    <property type="match status" value="1"/>
</dbReference>
<organism evidence="3 4">
    <name type="scientific">Glonium stellatum</name>
    <dbReference type="NCBI Taxonomy" id="574774"/>
    <lineage>
        <taxon>Eukaryota</taxon>
        <taxon>Fungi</taxon>
        <taxon>Dikarya</taxon>
        <taxon>Ascomycota</taxon>
        <taxon>Pezizomycotina</taxon>
        <taxon>Dothideomycetes</taxon>
        <taxon>Pleosporomycetidae</taxon>
        <taxon>Gloniales</taxon>
        <taxon>Gloniaceae</taxon>
        <taxon>Glonium</taxon>
    </lineage>
</organism>
<dbReference type="Pfam" id="PF00646">
    <property type="entry name" value="F-box"/>
    <property type="match status" value="1"/>
</dbReference>
<dbReference type="InterPro" id="IPR036047">
    <property type="entry name" value="F-box-like_dom_sf"/>
</dbReference>
<evidence type="ECO:0000313" key="3">
    <source>
        <dbReference type="EMBL" id="OCL13811.1"/>
    </source>
</evidence>
<dbReference type="SUPFAM" id="SSF81383">
    <property type="entry name" value="F-box domain"/>
    <property type="match status" value="1"/>
</dbReference>
<name>A0A8E2FBX8_9PEZI</name>
<protein>
    <recommendedName>
        <fullName evidence="2">F-box domain-containing protein</fullName>
    </recommendedName>
</protein>
<gene>
    <name evidence="3" type="ORF">AOQ84DRAFT_332091</name>
</gene>
<evidence type="ECO:0000256" key="1">
    <source>
        <dbReference type="SAM" id="MobiDB-lite"/>
    </source>
</evidence>
<keyword evidence="4" id="KW-1185">Reference proteome</keyword>
<proteinExistence type="predicted"/>
<dbReference type="InterPro" id="IPR036322">
    <property type="entry name" value="WD40_repeat_dom_sf"/>
</dbReference>
<dbReference type="AlphaFoldDB" id="A0A8E2FBX8"/>
<dbReference type="InterPro" id="IPR015943">
    <property type="entry name" value="WD40/YVTN_repeat-like_dom_sf"/>
</dbReference>
<sequence length="625" mass="70149">MLEDLPFELLSHIYTHLPTSQSVFYLSLTCRALHSFTAKEGWKIFLRMRFPSLPIPTAEAHDLRDAVHGLTTLSRNWDRKAFLARYLEPYGCITSLATLRRIPQWNSPQGQTMGYQPSIDSYEEWTGSNWSARKQVLAWSAGTELILRVKSMGPEVARLWEGADAADQSFYFNEYKHMTAWFTWKMSGRVEGRDDITTLNVIRPFQKDSKQDSEDIVFGTASGELLRLNVGMTDEQRLIAQNYAVNGRSVRSTAISSSSSPLLAACLSDSLLALYPVYDALSDTGSIAPLSEFTAIPEGKKDCRVWSTQFLSDDRLAIGLGPSTEPVHVYEVTPGGITKNPIRKFGLDGRHWAPGDRNSSVYPIAPLPSSSQGGHTVGQVFLSGCYDGIIRLHDMRSPSAYESSYWDPTNDSAIYSLQTQGRERLIAGASRHSMLKVFDLRVAGGRAYHYLDVPVTAATKPNQSHRPNPHQPSQSHSAKASTHYGWNLFLNPRNYVPRQHQRSSHRSAESPIYSLSLPSAASPTLFAGVENNVVQFDFVSMLDAHPDPLFNPVLERSYRTGRIDVKSSWNPRHDILQLAMYEQSPENGGAVQLLRQAGVGRYRGEMGRELDERWRDPGGLRHRRW</sequence>
<dbReference type="InterPro" id="IPR001810">
    <property type="entry name" value="F-box_dom"/>
</dbReference>
<dbReference type="EMBL" id="KV748667">
    <property type="protein sequence ID" value="OCL13811.1"/>
    <property type="molecule type" value="Genomic_DNA"/>
</dbReference>
<evidence type="ECO:0000313" key="4">
    <source>
        <dbReference type="Proteomes" id="UP000250140"/>
    </source>
</evidence>
<evidence type="ECO:0000259" key="2">
    <source>
        <dbReference type="PROSITE" id="PS50181"/>
    </source>
</evidence>
<dbReference type="OrthoDB" id="1259151at2759"/>
<accession>A0A8E2FBX8</accession>